<proteinExistence type="predicted"/>
<evidence type="ECO:0000256" key="3">
    <source>
        <dbReference type="ARBA" id="ARBA00022694"/>
    </source>
</evidence>
<dbReference type="PROSITE" id="PS51379">
    <property type="entry name" value="4FE4S_FER_2"/>
    <property type="match status" value="1"/>
</dbReference>
<dbReference type="InterPro" id="IPR016024">
    <property type="entry name" value="ARM-type_fold"/>
</dbReference>
<comment type="caution">
    <text evidence="10">The sequence shown here is derived from an EMBL/GenBank/DDBJ whole genome shotgun (WGS) entry which is preliminary data.</text>
</comment>
<sequence length="393" mass="43969">MPDPPVCDTTELADAIRKIAMEEGFIACGIAPAVNSEGFADLVRWIDAGYPADMDYFANRLDAYRHPEGVLPGAKSVVVLAWPYSARDSEPGDCSDAAFAKVARYTWQGTDYHDVIHPKLKRIRQMIQTRCPDANARGIVDTAPLMEREVAQLAGMGWRGKNTLLLNRTLGSYFFLACVLVDVELPTDSPHESDHCGTCTACLDACPTNAFVGPHVLDASRCISYLTIESRETIPEPLREGIGDWVFGCDVCQEVCPWNRKPTRHAMADDAREESDWLLSPDTPRGLLELGKLFELDEDAFRKRFRKSPMWRTRRRGLLRNAAIVIGNTGTQKQVPALILGMRDPEPIVRASCVWAARQIVERDAPNDSVIQKELARLHQEEHDGLVREELDR</sequence>
<evidence type="ECO:0000256" key="2">
    <source>
        <dbReference type="ARBA" id="ARBA00022490"/>
    </source>
</evidence>
<dbReference type="Pfam" id="PF13484">
    <property type="entry name" value="Fer4_16"/>
    <property type="match status" value="1"/>
</dbReference>
<dbReference type="EC" id="1.17.99.6" evidence="10"/>
<dbReference type="EMBL" id="JAMQBK010000016">
    <property type="protein sequence ID" value="MCM2370091.1"/>
    <property type="molecule type" value="Genomic_DNA"/>
</dbReference>
<evidence type="ECO:0000256" key="1">
    <source>
        <dbReference type="ARBA" id="ARBA00022485"/>
    </source>
</evidence>
<dbReference type="InterPro" id="IPR011989">
    <property type="entry name" value="ARM-like"/>
</dbReference>
<dbReference type="InterPro" id="IPR013542">
    <property type="entry name" value="QueG_DUF1730"/>
</dbReference>
<reference evidence="10 11" key="1">
    <citation type="journal article" date="2022" name="Syst. Appl. Microbiol.">
        <title>Rhodopirellula aestuarii sp. nov., a novel member of the genus Rhodopirellula isolated from brackish sediments collected in the Tagus River estuary, Portugal.</title>
        <authorList>
            <person name="Vitorino I.R."/>
            <person name="Klimek D."/>
            <person name="Calusinska M."/>
            <person name="Lobo-da-Cunha A."/>
            <person name="Vasconcelos V."/>
            <person name="Lage O.M."/>
        </authorList>
    </citation>
    <scope>NUCLEOTIDE SEQUENCE [LARGE SCALE GENOMIC DNA]</scope>
    <source>
        <strain evidence="10 11">ICT_H3.1</strain>
    </source>
</reference>
<keyword evidence="8" id="KW-0411">Iron-sulfur</keyword>
<evidence type="ECO:0000259" key="9">
    <source>
        <dbReference type="PROSITE" id="PS51379"/>
    </source>
</evidence>
<evidence type="ECO:0000313" key="11">
    <source>
        <dbReference type="Proteomes" id="UP001202961"/>
    </source>
</evidence>
<keyword evidence="5" id="KW-0671">Queuosine biosynthesis</keyword>
<keyword evidence="3" id="KW-0819">tRNA processing</keyword>
<dbReference type="SUPFAM" id="SSF46548">
    <property type="entry name" value="alpha-helical ferredoxin"/>
    <property type="match status" value="1"/>
</dbReference>
<dbReference type="Gene3D" id="3.30.70.20">
    <property type="match status" value="1"/>
</dbReference>
<dbReference type="Gene3D" id="1.25.10.10">
    <property type="entry name" value="Leucine-rich Repeat Variant"/>
    <property type="match status" value="1"/>
</dbReference>
<evidence type="ECO:0000313" key="10">
    <source>
        <dbReference type="EMBL" id="MCM2370091.1"/>
    </source>
</evidence>
<dbReference type="RefSeq" id="WP_250927763.1">
    <property type="nucleotide sequence ID" value="NZ_JAMQBK010000016.1"/>
</dbReference>
<name>A0ABT0U025_9BACT</name>
<dbReference type="Pfam" id="PF08331">
    <property type="entry name" value="QueG_DUF1730"/>
    <property type="match status" value="1"/>
</dbReference>
<feature type="domain" description="4Fe-4S ferredoxin-type" evidence="9">
    <location>
        <begin position="187"/>
        <end position="216"/>
    </location>
</feature>
<keyword evidence="1" id="KW-0004">4Fe-4S</keyword>
<evidence type="ECO:0000256" key="4">
    <source>
        <dbReference type="ARBA" id="ARBA00022723"/>
    </source>
</evidence>
<dbReference type="NCBIfam" id="TIGR00276">
    <property type="entry name" value="tRNA epoxyqueuosine(34) reductase QueG"/>
    <property type="match status" value="1"/>
</dbReference>
<dbReference type="Proteomes" id="UP001202961">
    <property type="component" value="Unassembled WGS sequence"/>
</dbReference>
<dbReference type="GO" id="GO:0052693">
    <property type="term" value="F:epoxyqueuosine reductase activity"/>
    <property type="evidence" value="ECO:0007669"/>
    <property type="project" value="UniProtKB-EC"/>
</dbReference>
<gene>
    <name evidence="10" type="primary">queG</name>
    <name evidence="10" type="ORF">NB063_05570</name>
</gene>
<organism evidence="10 11">
    <name type="scientific">Aporhodopirellula aestuarii</name>
    <dbReference type="NCBI Taxonomy" id="2950107"/>
    <lineage>
        <taxon>Bacteria</taxon>
        <taxon>Pseudomonadati</taxon>
        <taxon>Planctomycetota</taxon>
        <taxon>Planctomycetia</taxon>
        <taxon>Pirellulales</taxon>
        <taxon>Pirellulaceae</taxon>
        <taxon>Aporhodopirellula</taxon>
    </lineage>
</organism>
<keyword evidence="11" id="KW-1185">Reference proteome</keyword>
<accession>A0ABT0U025</accession>
<dbReference type="InterPro" id="IPR004453">
    <property type="entry name" value="QueG"/>
</dbReference>
<dbReference type="InterPro" id="IPR017900">
    <property type="entry name" value="4Fe4S_Fe_S_CS"/>
</dbReference>
<dbReference type="PANTHER" id="PTHR30002">
    <property type="entry name" value="EPOXYQUEUOSINE REDUCTASE"/>
    <property type="match status" value="1"/>
</dbReference>
<dbReference type="PANTHER" id="PTHR30002:SF4">
    <property type="entry name" value="EPOXYQUEUOSINE REDUCTASE"/>
    <property type="match status" value="1"/>
</dbReference>
<dbReference type="SUPFAM" id="SSF48371">
    <property type="entry name" value="ARM repeat"/>
    <property type="match status" value="1"/>
</dbReference>
<evidence type="ECO:0000256" key="6">
    <source>
        <dbReference type="ARBA" id="ARBA00023002"/>
    </source>
</evidence>
<keyword evidence="4" id="KW-0479">Metal-binding</keyword>
<protein>
    <submittedName>
        <fullName evidence="10">tRNA epoxyqueuosine(34) reductase QueG</fullName>
        <ecNumber evidence="10">1.17.99.6</ecNumber>
    </submittedName>
</protein>
<dbReference type="PROSITE" id="PS00198">
    <property type="entry name" value="4FE4S_FER_1"/>
    <property type="match status" value="1"/>
</dbReference>
<evidence type="ECO:0000256" key="7">
    <source>
        <dbReference type="ARBA" id="ARBA00023004"/>
    </source>
</evidence>
<keyword evidence="6 10" id="KW-0560">Oxidoreductase</keyword>
<dbReference type="InterPro" id="IPR017896">
    <property type="entry name" value="4Fe4S_Fe-S-bd"/>
</dbReference>
<keyword evidence="2" id="KW-0963">Cytoplasm</keyword>
<evidence type="ECO:0000256" key="8">
    <source>
        <dbReference type="ARBA" id="ARBA00023014"/>
    </source>
</evidence>
<keyword evidence="7" id="KW-0408">Iron</keyword>
<evidence type="ECO:0000256" key="5">
    <source>
        <dbReference type="ARBA" id="ARBA00022785"/>
    </source>
</evidence>